<dbReference type="EMBL" id="BPLQ01000021">
    <property type="protein sequence ID" value="GIX66767.1"/>
    <property type="molecule type" value="Genomic_DNA"/>
</dbReference>
<name>A0AAV4M3S8_9ARAC</name>
<evidence type="ECO:0000313" key="2">
    <source>
        <dbReference type="EMBL" id="GIX66767.1"/>
    </source>
</evidence>
<dbReference type="Proteomes" id="UP001054837">
    <property type="component" value="Unassembled WGS sequence"/>
</dbReference>
<feature type="compositionally biased region" description="Low complexity" evidence="1">
    <location>
        <begin position="1"/>
        <end position="16"/>
    </location>
</feature>
<comment type="caution">
    <text evidence="2">The sequence shown here is derived from an EMBL/GenBank/DDBJ whole genome shotgun (WGS) entry which is preliminary data.</text>
</comment>
<protein>
    <submittedName>
        <fullName evidence="2">Uncharacterized protein</fullName>
    </submittedName>
</protein>
<gene>
    <name evidence="2" type="primary">AVEN_60241_1</name>
    <name evidence="2" type="ORF">CDAR_498061</name>
</gene>
<dbReference type="AlphaFoldDB" id="A0AAV4M3S8"/>
<organism evidence="2 3">
    <name type="scientific">Caerostris darwini</name>
    <dbReference type="NCBI Taxonomy" id="1538125"/>
    <lineage>
        <taxon>Eukaryota</taxon>
        <taxon>Metazoa</taxon>
        <taxon>Ecdysozoa</taxon>
        <taxon>Arthropoda</taxon>
        <taxon>Chelicerata</taxon>
        <taxon>Arachnida</taxon>
        <taxon>Araneae</taxon>
        <taxon>Araneomorphae</taxon>
        <taxon>Entelegynae</taxon>
        <taxon>Araneoidea</taxon>
        <taxon>Araneidae</taxon>
        <taxon>Caerostris</taxon>
    </lineage>
</organism>
<keyword evidence="3" id="KW-1185">Reference proteome</keyword>
<feature type="non-terminal residue" evidence="2">
    <location>
        <position position="1"/>
    </location>
</feature>
<accession>A0AAV4M3S8</accession>
<evidence type="ECO:0000313" key="3">
    <source>
        <dbReference type="Proteomes" id="UP001054837"/>
    </source>
</evidence>
<proteinExistence type="predicted"/>
<feature type="region of interest" description="Disordered" evidence="1">
    <location>
        <begin position="1"/>
        <end position="24"/>
    </location>
</feature>
<reference evidence="2 3" key="1">
    <citation type="submission" date="2021-06" db="EMBL/GenBank/DDBJ databases">
        <title>Caerostris darwini draft genome.</title>
        <authorList>
            <person name="Kono N."/>
            <person name="Arakawa K."/>
        </authorList>
    </citation>
    <scope>NUCLEOTIDE SEQUENCE [LARGE SCALE GENOMIC DNA]</scope>
</reference>
<evidence type="ECO:0000256" key="1">
    <source>
        <dbReference type="SAM" id="MobiDB-lite"/>
    </source>
</evidence>
<sequence>IPLPPSLSSSYSPKSPAQDYSIDMNSDTSLVQTHMSYDTGLQSSRQIPYSLQSVPSTNKYNRELTINPLFNSKPDYVKYKS</sequence>